<feature type="chain" id="PRO_5030993687" description="DUF4398 domain-containing protein" evidence="2">
    <location>
        <begin position="22"/>
        <end position="189"/>
    </location>
</feature>
<dbReference type="RefSeq" id="WP_185664056.1">
    <property type="nucleotide sequence ID" value="NZ_JACLAW010000006.1"/>
</dbReference>
<organism evidence="3 4">
    <name type="scientific">Novosphingobium flavum</name>
    <dbReference type="NCBI Taxonomy" id="1778672"/>
    <lineage>
        <taxon>Bacteria</taxon>
        <taxon>Pseudomonadati</taxon>
        <taxon>Pseudomonadota</taxon>
        <taxon>Alphaproteobacteria</taxon>
        <taxon>Sphingomonadales</taxon>
        <taxon>Sphingomonadaceae</taxon>
        <taxon>Novosphingobium</taxon>
    </lineage>
</organism>
<sequence length="189" mass="19200">MKPVIAPLAALVLLSACGSQGEFPSLAKRQAELALEARPAGSPPAPAAAGAPGRITGSGAPAAPAPDATASERAVSGDLAARLRELGDSAREAHDRFGEKRERARQLVAAANGAQVASEAWSVATVAVADLESARSDAMISLGELDRLYAAERIDGGDGVAIAAVRDQVTAWVADEDAVLAELGNRLKT</sequence>
<evidence type="ECO:0008006" key="5">
    <source>
        <dbReference type="Google" id="ProtNLM"/>
    </source>
</evidence>
<feature type="signal peptide" evidence="2">
    <location>
        <begin position="1"/>
        <end position="21"/>
    </location>
</feature>
<evidence type="ECO:0000256" key="1">
    <source>
        <dbReference type="SAM" id="MobiDB-lite"/>
    </source>
</evidence>
<feature type="compositionally biased region" description="Low complexity" evidence="1">
    <location>
        <begin position="47"/>
        <end position="69"/>
    </location>
</feature>
<evidence type="ECO:0000256" key="2">
    <source>
        <dbReference type="SAM" id="SignalP"/>
    </source>
</evidence>
<name>A0A7X1FRU4_9SPHN</name>
<keyword evidence="4" id="KW-1185">Reference proteome</keyword>
<feature type="region of interest" description="Disordered" evidence="1">
    <location>
        <begin position="35"/>
        <end position="73"/>
    </location>
</feature>
<evidence type="ECO:0000313" key="3">
    <source>
        <dbReference type="EMBL" id="MBC2665810.1"/>
    </source>
</evidence>
<protein>
    <recommendedName>
        <fullName evidence="5">DUF4398 domain-containing protein</fullName>
    </recommendedName>
</protein>
<proteinExistence type="predicted"/>
<reference evidence="3 4" key="1">
    <citation type="submission" date="2020-08" db="EMBL/GenBank/DDBJ databases">
        <title>The genome sequence of type strain Novosphingobium flavum NBRC 111647.</title>
        <authorList>
            <person name="Liu Y."/>
        </authorList>
    </citation>
    <scope>NUCLEOTIDE SEQUENCE [LARGE SCALE GENOMIC DNA]</scope>
    <source>
        <strain evidence="3 4">NBRC 111647</strain>
    </source>
</reference>
<dbReference type="PROSITE" id="PS51257">
    <property type="entry name" value="PROKAR_LIPOPROTEIN"/>
    <property type="match status" value="1"/>
</dbReference>
<dbReference type="Proteomes" id="UP000566813">
    <property type="component" value="Unassembled WGS sequence"/>
</dbReference>
<dbReference type="AlphaFoldDB" id="A0A7X1FRU4"/>
<comment type="caution">
    <text evidence="3">The sequence shown here is derived from an EMBL/GenBank/DDBJ whole genome shotgun (WGS) entry which is preliminary data.</text>
</comment>
<dbReference type="EMBL" id="JACLAW010000006">
    <property type="protein sequence ID" value="MBC2665810.1"/>
    <property type="molecule type" value="Genomic_DNA"/>
</dbReference>
<evidence type="ECO:0000313" key="4">
    <source>
        <dbReference type="Proteomes" id="UP000566813"/>
    </source>
</evidence>
<gene>
    <name evidence="3" type="ORF">H7F51_09765</name>
</gene>
<accession>A0A7X1FRU4</accession>
<keyword evidence="2" id="KW-0732">Signal</keyword>